<dbReference type="Gene3D" id="2.40.128.110">
    <property type="entry name" value="Lipid/polyisoprenoid-binding, YceI-like"/>
    <property type="match status" value="1"/>
</dbReference>
<accession>A0A4U2Z7J0</accession>
<protein>
    <submittedName>
        <fullName evidence="3">YceI family protein</fullName>
    </submittedName>
</protein>
<evidence type="ECO:0000313" key="3">
    <source>
        <dbReference type="EMBL" id="TKI70366.1"/>
    </source>
</evidence>
<dbReference type="InterPro" id="IPR036761">
    <property type="entry name" value="TTHA0802/YceI-like_sf"/>
</dbReference>
<dbReference type="AlphaFoldDB" id="A0A4U2Z7J0"/>
<dbReference type="SUPFAM" id="SSF101874">
    <property type="entry name" value="YceI-like"/>
    <property type="match status" value="1"/>
</dbReference>
<dbReference type="RefSeq" id="WP_137012337.1">
    <property type="nucleotide sequence ID" value="NZ_SZPX01000002.1"/>
</dbReference>
<proteinExistence type="predicted"/>
<evidence type="ECO:0000313" key="4">
    <source>
        <dbReference type="Proteomes" id="UP000309561"/>
    </source>
</evidence>
<organism evidence="3 4">
    <name type="scientific">Sulfurimonas crateris</name>
    <dbReference type="NCBI Taxonomy" id="2574727"/>
    <lineage>
        <taxon>Bacteria</taxon>
        <taxon>Pseudomonadati</taxon>
        <taxon>Campylobacterota</taxon>
        <taxon>Epsilonproteobacteria</taxon>
        <taxon>Campylobacterales</taxon>
        <taxon>Sulfurimonadaceae</taxon>
        <taxon>Sulfurimonas</taxon>
    </lineage>
</organism>
<keyword evidence="4" id="KW-1185">Reference proteome</keyword>
<dbReference type="Proteomes" id="UP000309561">
    <property type="component" value="Unassembled WGS sequence"/>
</dbReference>
<feature type="chain" id="PRO_5020599020" evidence="1">
    <location>
        <begin position="21"/>
        <end position="210"/>
    </location>
</feature>
<name>A0A4U2Z7J0_9BACT</name>
<feature type="domain" description="Lipid/polyisoprenoid-binding YceI-like" evidence="2">
    <location>
        <begin position="70"/>
        <end position="167"/>
    </location>
</feature>
<evidence type="ECO:0000256" key="1">
    <source>
        <dbReference type="SAM" id="SignalP"/>
    </source>
</evidence>
<evidence type="ECO:0000259" key="2">
    <source>
        <dbReference type="Pfam" id="PF04264"/>
    </source>
</evidence>
<dbReference type="OrthoDB" id="5292899at2"/>
<feature type="signal peptide" evidence="1">
    <location>
        <begin position="1"/>
        <end position="20"/>
    </location>
</feature>
<reference evidence="3 4" key="1">
    <citation type="submission" date="2019-04" db="EMBL/GenBank/DDBJ databases">
        <title>Sulfurimonas crateris sp. nov. a facultative anaerobic sulfur-oxidizing chemolithautotrophic bacterium isolated from a terrestrial mud vulcano.</title>
        <authorList>
            <person name="Ratnikova N.M."/>
            <person name="Slobodkin A.I."/>
            <person name="Merkel A.Y."/>
            <person name="Novikov A."/>
            <person name="Bonch-Osmolovskaya E.A."/>
            <person name="Slobodkina G.B."/>
        </authorList>
    </citation>
    <scope>NUCLEOTIDE SEQUENCE [LARGE SCALE GENOMIC DNA]</scope>
    <source>
        <strain evidence="3 4">SN118</strain>
    </source>
</reference>
<dbReference type="Pfam" id="PF04264">
    <property type="entry name" value="YceI"/>
    <property type="match status" value="1"/>
</dbReference>
<sequence>MKNIVISALMVLFAASGAIASQKSGCELAQVGAVEVSWTGYKTPSKVGVGGVFDSVAYTPVAKSGENFRSILVGSSVVIDTSSVNSKHEDRDGKLAKFFFGMMSEKNINAKIVDIKADKRVKDAPRTGVVDVEIEMNGVKKTVPMTYSFSDDIFEAKGTIDILDFSAGDALSSINKACFDLHEGKTWSETGIAFKTKIEAILCNVKPLKE</sequence>
<dbReference type="EMBL" id="SZPX01000002">
    <property type="protein sequence ID" value="TKI70366.1"/>
    <property type="molecule type" value="Genomic_DNA"/>
</dbReference>
<gene>
    <name evidence="3" type="ORF">FCU45_03525</name>
</gene>
<dbReference type="InterPro" id="IPR007372">
    <property type="entry name" value="Lipid/polyisoprenoid-bd_YceI"/>
</dbReference>
<keyword evidence="1" id="KW-0732">Signal</keyword>
<comment type="caution">
    <text evidence="3">The sequence shown here is derived from an EMBL/GenBank/DDBJ whole genome shotgun (WGS) entry which is preliminary data.</text>
</comment>